<keyword evidence="2" id="KW-0560">Oxidoreductase</keyword>
<protein>
    <submittedName>
        <fullName evidence="3">Beta-ketoacyl-ACP reductase</fullName>
    </submittedName>
</protein>
<reference evidence="3" key="1">
    <citation type="journal article" date="2014" name="Int. J. Syst. Evol. Microbiol.">
        <title>Complete genome sequence of Corynebacterium casei LMG S-19264T (=DSM 44701T), isolated from a smear-ripened cheese.</title>
        <authorList>
            <consortium name="US DOE Joint Genome Institute (JGI-PGF)"/>
            <person name="Walter F."/>
            <person name="Albersmeier A."/>
            <person name="Kalinowski J."/>
            <person name="Ruckert C."/>
        </authorList>
    </citation>
    <scope>NUCLEOTIDE SEQUENCE</scope>
    <source>
        <strain evidence="3">CGMCC 1.3617</strain>
    </source>
</reference>
<accession>A0A917NSJ0</accession>
<evidence type="ECO:0000313" key="4">
    <source>
        <dbReference type="Proteomes" id="UP000661507"/>
    </source>
</evidence>
<dbReference type="PRINTS" id="PR00080">
    <property type="entry name" value="SDRFAMILY"/>
</dbReference>
<dbReference type="RefSeq" id="WP_188968633.1">
    <property type="nucleotide sequence ID" value="NZ_BMKW01000008.1"/>
</dbReference>
<dbReference type="PANTHER" id="PTHR24321:SF8">
    <property type="entry name" value="ESTRADIOL 17-BETA-DEHYDROGENASE 8-RELATED"/>
    <property type="match status" value="1"/>
</dbReference>
<keyword evidence="4" id="KW-1185">Reference proteome</keyword>
<evidence type="ECO:0000313" key="3">
    <source>
        <dbReference type="EMBL" id="GGJ23610.1"/>
    </source>
</evidence>
<gene>
    <name evidence="3" type="ORF">GCM10011320_33630</name>
</gene>
<dbReference type="InterPro" id="IPR036291">
    <property type="entry name" value="NAD(P)-bd_dom_sf"/>
</dbReference>
<dbReference type="PANTHER" id="PTHR24321">
    <property type="entry name" value="DEHYDROGENASES, SHORT CHAIN"/>
    <property type="match status" value="1"/>
</dbReference>
<dbReference type="Proteomes" id="UP000661507">
    <property type="component" value="Unassembled WGS sequence"/>
</dbReference>
<dbReference type="EMBL" id="BMKW01000008">
    <property type="protein sequence ID" value="GGJ23610.1"/>
    <property type="molecule type" value="Genomic_DNA"/>
</dbReference>
<comment type="similarity">
    <text evidence="1">Belongs to the short-chain dehydrogenases/reductases (SDR) family.</text>
</comment>
<dbReference type="PRINTS" id="PR00081">
    <property type="entry name" value="GDHRDH"/>
</dbReference>
<dbReference type="Pfam" id="PF13561">
    <property type="entry name" value="adh_short_C2"/>
    <property type="match status" value="1"/>
</dbReference>
<proteinExistence type="inferred from homology"/>
<reference evidence="3" key="2">
    <citation type="submission" date="2020-09" db="EMBL/GenBank/DDBJ databases">
        <authorList>
            <person name="Sun Q."/>
            <person name="Zhou Y."/>
        </authorList>
    </citation>
    <scope>NUCLEOTIDE SEQUENCE</scope>
    <source>
        <strain evidence="3">CGMCC 1.3617</strain>
    </source>
</reference>
<organism evidence="3 4">
    <name type="scientific">Neoroseomonas lacus</name>
    <dbReference type="NCBI Taxonomy" id="287609"/>
    <lineage>
        <taxon>Bacteria</taxon>
        <taxon>Pseudomonadati</taxon>
        <taxon>Pseudomonadota</taxon>
        <taxon>Alphaproteobacteria</taxon>
        <taxon>Acetobacterales</taxon>
        <taxon>Acetobacteraceae</taxon>
        <taxon>Neoroseomonas</taxon>
    </lineage>
</organism>
<dbReference type="CDD" id="cd05233">
    <property type="entry name" value="SDR_c"/>
    <property type="match status" value="1"/>
</dbReference>
<dbReference type="InterPro" id="IPR002347">
    <property type="entry name" value="SDR_fam"/>
</dbReference>
<name>A0A917NSJ0_9PROT</name>
<dbReference type="Gene3D" id="3.40.50.720">
    <property type="entry name" value="NAD(P)-binding Rossmann-like Domain"/>
    <property type="match status" value="1"/>
</dbReference>
<sequence length="260" mass="26484">MSVVGDRVAFITGAGSGTGQAIARMLAEDGYSLVLVGRNRAALTDVGATLATPWLLAEADLADAAATGAAMAAGLDWCGGRIDALVNAAGITGPLGKPLGEISVAEFDAVIAVNLRACFVTLSAALPAMYRRKSGRVVSIGGTHGQRGRPGRASYVASKWALRGLHRSAAIEAGPHGVTVNLVMPGPIGVPRMQGLWRAEAAATGRAEAEVIAGYTERMGGVLGRISTPEEIAGVVRFLLSDVATNITGQDITIDGGTIL</sequence>
<dbReference type="FunFam" id="3.40.50.720:FF:000084">
    <property type="entry name" value="Short-chain dehydrogenase reductase"/>
    <property type="match status" value="1"/>
</dbReference>
<evidence type="ECO:0000256" key="2">
    <source>
        <dbReference type="ARBA" id="ARBA00023002"/>
    </source>
</evidence>
<comment type="caution">
    <text evidence="3">The sequence shown here is derived from an EMBL/GenBank/DDBJ whole genome shotgun (WGS) entry which is preliminary data.</text>
</comment>
<evidence type="ECO:0000256" key="1">
    <source>
        <dbReference type="ARBA" id="ARBA00006484"/>
    </source>
</evidence>
<dbReference type="GO" id="GO:0016491">
    <property type="term" value="F:oxidoreductase activity"/>
    <property type="evidence" value="ECO:0007669"/>
    <property type="project" value="UniProtKB-KW"/>
</dbReference>
<dbReference type="SUPFAM" id="SSF51735">
    <property type="entry name" value="NAD(P)-binding Rossmann-fold domains"/>
    <property type="match status" value="1"/>
</dbReference>
<dbReference type="AlphaFoldDB" id="A0A917NSJ0"/>